<sequence>MIGSTTWVVADGYIPATSTGPAPDLTSHESVCVLNAGDADATVQIHVHFADRDPAGPYVLRVPAGRIHHQRLNDLRHPEPVPLGVDYGLVLRSDVPVVVQHTRLDSRQPANALMSTIAYAAPGGGR</sequence>
<organism evidence="1 2">
    <name type="scientific">Pseudonocardia cypriaca</name>
    <dbReference type="NCBI Taxonomy" id="882449"/>
    <lineage>
        <taxon>Bacteria</taxon>
        <taxon>Bacillati</taxon>
        <taxon>Actinomycetota</taxon>
        <taxon>Actinomycetes</taxon>
        <taxon>Pseudonocardiales</taxon>
        <taxon>Pseudonocardiaceae</taxon>
        <taxon>Pseudonocardia</taxon>
    </lineage>
</organism>
<name>A0A543GCI2_9PSEU</name>
<accession>A0A543GCI2</accession>
<evidence type="ECO:0000313" key="1">
    <source>
        <dbReference type="EMBL" id="TQM43780.1"/>
    </source>
</evidence>
<dbReference type="PIRSF" id="PIRSF008711">
    <property type="entry name" value="UCP008711"/>
    <property type="match status" value="1"/>
</dbReference>
<reference evidence="1 2" key="1">
    <citation type="submission" date="2019-06" db="EMBL/GenBank/DDBJ databases">
        <title>Sequencing the genomes of 1000 actinobacteria strains.</title>
        <authorList>
            <person name="Klenk H.-P."/>
        </authorList>
    </citation>
    <scope>NUCLEOTIDE SEQUENCE [LARGE SCALE GENOMIC DNA]</scope>
    <source>
        <strain evidence="1 2">DSM 45511</strain>
    </source>
</reference>
<evidence type="ECO:0000313" key="2">
    <source>
        <dbReference type="Proteomes" id="UP000319818"/>
    </source>
</evidence>
<dbReference type="InterPro" id="IPR009794">
    <property type="entry name" value="ASRT"/>
</dbReference>
<dbReference type="Gene3D" id="2.60.290.11">
    <property type="entry name" value="TM1070-like"/>
    <property type="match status" value="1"/>
</dbReference>
<dbReference type="Pfam" id="PF07100">
    <property type="entry name" value="ASRT"/>
    <property type="match status" value="1"/>
</dbReference>
<proteinExistence type="predicted"/>
<keyword evidence="2" id="KW-1185">Reference proteome</keyword>
<dbReference type="Proteomes" id="UP000319818">
    <property type="component" value="Unassembled WGS sequence"/>
</dbReference>
<protein>
    <recommendedName>
        <fullName evidence="3">Sensory rhodopsin transducer</fullName>
    </recommendedName>
</protein>
<dbReference type="SUPFAM" id="SSF89232">
    <property type="entry name" value="Hypothetical protein TM1070"/>
    <property type="match status" value="1"/>
</dbReference>
<evidence type="ECO:0008006" key="3">
    <source>
        <dbReference type="Google" id="ProtNLM"/>
    </source>
</evidence>
<comment type="caution">
    <text evidence="1">The sequence shown here is derived from an EMBL/GenBank/DDBJ whole genome shotgun (WGS) entry which is preliminary data.</text>
</comment>
<dbReference type="AlphaFoldDB" id="A0A543GCI2"/>
<dbReference type="InterPro" id="IPR036698">
    <property type="entry name" value="TM1070-like_sf"/>
</dbReference>
<dbReference type="RefSeq" id="WP_142097815.1">
    <property type="nucleotide sequence ID" value="NZ_VFPH01000001.1"/>
</dbReference>
<dbReference type="EMBL" id="VFPH01000001">
    <property type="protein sequence ID" value="TQM43780.1"/>
    <property type="molecule type" value="Genomic_DNA"/>
</dbReference>
<dbReference type="OrthoDB" id="512504at2"/>
<gene>
    <name evidence="1" type="ORF">FB388_1131</name>
</gene>